<keyword evidence="5 14" id="KW-0479">Metal-binding</keyword>
<dbReference type="PANTHER" id="PTHR19359">
    <property type="entry name" value="CYTOCHROME B5"/>
    <property type="match status" value="1"/>
</dbReference>
<comment type="similarity">
    <text evidence="12 14">Belongs to the cytochrome b5 family.</text>
</comment>
<feature type="transmembrane region" description="Helical" evidence="14">
    <location>
        <begin position="108"/>
        <end position="130"/>
    </location>
</feature>
<dbReference type="PROSITE" id="PS50255">
    <property type="entry name" value="CYTOCHROME_B5_2"/>
    <property type="match status" value="1"/>
</dbReference>
<evidence type="ECO:0000256" key="10">
    <source>
        <dbReference type="ARBA" id="ARBA00023136"/>
    </source>
</evidence>
<name>A0AAJ6YF25_9HYME</name>
<evidence type="ECO:0000256" key="9">
    <source>
        <dbReference type="ARBA" id="ARBA00023004"/>
    </source>
</evidence>
<evidence type="ECO:0000256" key="2">
    <source>
        <dbReference type="ARBA" id="ARBA00022448"/>
    </source>
</evidence>
<keyword evidence="2" id="KW-0813">Transport</keyword>
<evidence type="ECO:0000256" key="7">
    <source>
        <dbReference type="ARBA" id="ARBA00022848"/>
    </source>
</evidence>
<dbReference type="InterPro" id="IPR050668">
    <property type="entry name" value="Cytochrome_b5"/>
</dbReference>
<evidence type="ECO:0000256" key="14">
    <source>
        <dbReference type="RuleBase" id="RU362121"/>
    </source>
</evidence>
<evidence type="ECO:0000256" key="1">
    <source>
        <dbReference type="ARBA" id="ARBA00004131"/>
    </source>
</evidence>
<dbReference type="FunFam" id="3.10.120.10:FF:000002">
    <property type="entry name" value="Cytochrome b5 type B"/>
    <property type="match status" value="1"/>
</dbReference>
<dbReference type="InterPro" id="IPR001199">
    <property type="entry name" value="Cyt_B5-like_heme/steroid-bd"/>
</dbReference>
<evidence type="ECO:0000256" key="5">
    <source>
        <dbReference type="ARBA" id="ARBA00022723"/>
    </source>
</evidence>
<dbReference type="SUPFAM" id="SSF55856">
    <property type="entry name" value="Cytochrome b5-like heme/steroid binding domain"/>
    <property type="match status" value="1"/>
</dbReference>
<keyword evidence="14" id="KW-1133">Transmembrane helix</keyword>
<keyword evidence="7" id="KW-0492">Microsome</keyword>
<evidence type="ECO:0000256" key="8">
    <source>
        <dbReference type="ARBA" id="ARBA00022982"/>
    </source>
</evidence>
<dbReference type="AlphaFoldDB" id="A0AAJ6YF25"/>
<evidence type="ECO:0000256" key="11">
    <source>
        <dbReference type="ARBA" id="ARBA00037877"/>
    </source>
</evidence>
<dbReference type="InterPro" id="IPR018506">
    <property type="entry name" value="Cyt_B5_heme-BS"/>
</dbReference>
<dbReference type="SMART" id="SM01117">
    <property type="entry name" value="Cyt-b5"/>
    <property type="match status" value="1"/>
</dbReference>
<reference evidence="17" key="1">
    <citation type="submission" date="2025-08" db="UniProtKB">
        <authorList>
            <consortium name="RefSeq"/>
        </authorList>
    </citation>
    <scope>IDENTIFICATION</scope>
</reference>
<evidence type="ECO:0000256" key="13">
    <source>
        <dbReference type="ARBA" id="ARBA00039806"/>
    </source>
</evidence>
<proteinExistence type="inferred from homology"/>
<comment type="subcellular location">
    <subcellularLocation>
        <location evidence="1">Endoplasmic reticulum membrane</location>
        <topology evidence="1">Single-pass membrane protein</topology>
        <orientation evidence="1">Cytoplasmic side</orientation>
    </subcellularLocation>
    <subcellularLocation>
        <location evidence="11">Microsome membrane</location>
        <topology evidence="11">Single-pass membrane protein</topology>
        <orientation evidence="11">Cytoplasmic side</orientation>
    </subcellularLocation>
</comment>
<accession>A0AAJ6YF25</accession>
<dbReference type="GO" id="GO:0005789">
    <property type="term" value="C:endoplasmic reticulum membrane"/>
    <property type="evidence" value="ECO:0007669"/>
    <property type="project" value="UniProtKB-SubCell"/>
</dbReference>
<keyword evidence="4 14" id="KW-0812">Transmembrane</keyword>
<dbReference type="InterPro" id="IPR036400">
    <property type="entry name" value="Cyt_B5-like_heme/steroid_sf"/>
</dbReference>
<evidence type="ECO:0000256" key="12">
    <source>
        <dbReference type="ARBA" id="ARBA00038168"/>
    </source>
</evidence>
<gene>
    <name evidence="17" type="primary">LOC105361417</name>
</gene>
<evidence type="ECO:0000259" key="15">
    <source>
        <dbReference type="PROSITE" id="PS50255"/>
    </source>
</evidence>
<dbReference type="GO" id="GO:0020037">
    <property type="term" value="F:heme binding"/>
    <property type="evidence" value="ECO:0007669"/>
    <property type="project" value="UniProtKB-UniRule"/>
</dbReference>
<dbReference type="Pfam" id="PF00173">
    <property type="entry name" value="Cyt-b5"/>
    <property type="match status" value="1"/>
</dbReference>
<evidence type="ECO:0000256" key="4">
    <source>
        <dbReference type="ARBA" id="ARBA00022692"/>
    </source>
</evidence>
<dbReference type="KEGG" id="csol:105361417"/>
<dbReference type="PRINTS" id="PR00363">
    <property type="entry name" value="CYTOCHROMEB5"/>
</dbReference>
<organism evidence="16 17">
    <name type="scientific">Ceratosolen solmsi marchali</name>
    <dbReference type="NCBI Taxonomy" id="326594"/>
    <lineage>
        <taxon>Eukaryota</taxon>
        <taxon>Metazoa</taxon>
        <taxon>Ecdysozoa</taxon>
        <taxon>Arthropoda</taxon>
        <taxon>Hexapoda</taxon>
        <taxon>Insecta</taxon>
        <taxon>Pterygota</taxon>
        <taxon>Neoptera</taxon>
        <taxon>Endopterygota</taxon>
        <taxon>Hymenoptera</taxon>
        <taxon>Apocrita</taxon>
        <taxon>Proctotrupomorpha</taxon>
        <taxon>Chalcidoidea</taxon>
        <taxon>Agaonidae</taxon>
        <taxon>Agaoninae</taxon>
        <taxon>Ceratosolen</taxon>
    </lineage>
</organism>
<evidence type="ECO:0000256" key="3">
    <source>
        <dbReference type="ARBA" id="ARBA00022617"/>
    </source>
</evidence>
<keyword evidence="6" id="KW-0256">Endoplasmic reticulum</keyword>
<keyword evidence="16" id="KW-1185">Reference proteome</keyword>
<keyword evidence="3 14" id="KW-0349">Heme</keyword>
<evidence type="ECO:0000313" key="17">
    <source>
        <dbReference type="RefSeq" id="XP_011496894.1"/>
    </source>
</evidence>
<keyword evidence="8" id="KW-0249">Electron transport</keyword>
<dbReference type="Gene3D" id="3.10.120.10">
    <property type="entry name" value="Cytochrome b5-like heme/steroid binding domain"/>
    <property type="match status" value="1"/>
</dbReference>
<dbReference type="RefSeq" id="XP_011496894.1">
    <property type="nucleotide sequence ID" value="XM_011498592.1"/>
</dbReference>
<evidence type="ECO:0000313" key="16">
    <source>
        <dbReference type="Proteomes" id="UP000695007"/>
    </source>
</evidence>
<dbReference type="PROSITE" id="PS00191">
    <property type="entry name" value="CYTOCHROME_B5_1"/>
    <property type="match status" value="1"/>
</dbReference>
<keyword evidence="10 14" id="KW-0472">Membrane</keyword>
<dbReference type="PANTHER" id="PTHR19359:SF150">
    <property type="entry name" value="CYTOCHROME B5"/>
    <property type="match status" value="1"/>
</dbReference>
<keyword evidence="9 14" id="KW-0408">Iron</keyword>
<dbReference type="Proteomes" id="UP000695007">
    <property type="component" value="Unplaced"/>
</dbReference>
<sequence length="131" mass="14432">MNELKQYTYEEVRNSNGKSSTKIVIQNKVYDLAEFLNEHPGGEEVLLDHAGKDASEDFNDVGHSSDAIALMSKYLVGEIVAEERRNVKVQQTWSFDAERNKNGNESGVGLSVTVIAGAVLLGLLAVLYFLI</sequence>
<evidence type="ECO:0000256" key="6">
    <source>
        <dbReference type="ARBA" id="ARBA00022824"/>
    </source>
</evidence>
<dbReference type="GeneID" id="105361417"/>
<protein>
    <recommendedName>
        <fullName evidence="13">Cytochrome b5</fullName>
    </recommendedName>
</protein>
<feature type="domain" description="Cytochrome b5 heme-binding" evidence="15">
    <location>
        <begin position="4"/>
        <end position="80"/>
    </location>
</feature>
<dbReference type="GO" id="GO:0046872">
    <property type="term" value="F:metal ion binding"/>
    <property type="evidence" value="ECO:0007669"/>
    <property type="project" value="UniProtKB-UniRule"/>
</dbReference>